<evidence type="ECO:0000256" key="2">
    <source>
        <dbReference type="SAM" id="Phobius"/>
    </source>
</evidence>
<keyword evidence="2" id="KW-0812">Transmembrane</keyword>
<feature type="region of interest" description="Disordered" evidence="1">
    <location>
        <begin position="714"/>
        <end position="755"/>
    </location>
</feature>
<accession>A0A4P9Z3E7</accession>
<keyword evidence="2" id="KW-0472">Membrane</keyword>
<feature type="transmembrane region" description="Helical" evidence="2">
    <location>
        <begin position="259"/>
        <end position="279"/>
    </location>
</feature>
<feature type="transmembrane region" description="Helical" evidence="2">
    <location>
        <begin position="291"/>
        <end position="309"/>
    </location>
</feature>
<proteinExistence type="predicted"/>
<keyword evidence="3" id="KW-0732">Signal</keyword>
<feature type="transmembrane region" description="Helical" evidence="2">
    <location>
        <begin position="364"/>
        <end position="387"/>
    </location>
</feature>
<keyword evidence="5" id="KW-1185">Reference proteome</keyword>
<dbReference type="Proteomes" id="UP000278143">
    <property type="component" value="Unassembled WGS sequence"/>
</dbReference>
<evidence type="ECO:0000313" key="5">
    <source>
        <dbReference type="Proteomes" id="UP000278143"/>
    </source>
</evidence>
<feature type="chain" id="PRO_5020234398" description="Lung seven transmembrane receptor-domain-containing protein" evidence="3">
    <location>
        <begin position="30"/>
        <end position="755"/>
    </location>
</feature>
<feature type="compositionally biased region" description="Basic and acidic residues" evidence="1">
    <location>
        <begin position="743"/>
        <end position="755"/>
    </location>
</feature>
<feature type="signal peptide" evidence="3">
    <location>
        <begin position="1"/>
        <end position="29"/>
    </location>
</feature>
<gene>
    <name evidence="4" type="ORF">SYNPS1DRAFT_27984</name>
</gene>
<evidence type="ECO:0008006" key="6">
    <source>
        <dbReference type="Google" id="ProtNLM"/>
    </source>
</evidence>
<sequence length="755" mass="83216">MHATTQSRCCRMAIAIACCLVLSAVQVAANVVFQFNLINATAPNPTLSLRTTGFFQMKPHATQSTGLLLTWPMEAGCEFARMLPSLVERVQATNATARHESTGIILSWKHAADSGCFTYAELARAAVQFQSSLPSNTLPPIRIIFLILPEHFNAGPLDPPYNAGSAAILDGAPAIDLAFLSLSDGQRYLHAINTPALESVTYNARYEPGPWNEELFSAGYIALCWLLFAATILVMAYTLLRLVCVWRVQPGALRLGSRLYIYVLGLANAILYAVAQTVYGESFLHSTINRTVWILSSLTFLLMLLLWASRLAHIHPGRTVLLLKIQVYVSMLVCLVNVIFWVMLDVENRTYSLEYREGMLSASILVIPVIEVVVSLTFALFAAKFAHGWYRFHMARNKFMELFAFSLVGCFSFLFASLRNVIYRRTSASDPSPQQVGLLHGSEQMIVFIRVAVVLCVLGVRPPKRRPSGSSWDVESCEEQQQQQQPGEQACRSVDTKHSNAGLHVQQLMNDKHPMQSVGTYESHLLPTTAHSSSVDDATLCEQQEQAANTSKSRTSLTSSILCCPCWRQSGQVEQDHADHFVGVTSTELLDYQHAKQRMMKPSQSMHEVSRAMVESTHPPSQGSADAAKVSMDDNAAATDDEPFFGQPSYALQRIVEQPHLEETATAKEAKETALTTGETRMLRATLRFSKFPASTPVAGVVVNSHGTPIASACADALSPTSPDRATRATRQSQLSRGSSITSREHFQAHPDRYI</sequence>
<organism evidence="4 5">
    <name type="scientific">Syncephalis pseudoplumigaleata</name>
    <dbReference type="NCBI Taxonomy" id="1712513"/>
    <lineage>
        <taxon>Eukaryota</taxon>
        <taxon>Fungi</taxon>
        <taxon>Fungi incertae sedis</taxon>
        <taxon>Zoopagomycota</taxon>
        <taxon>Zoopagomycotina</taxon>
        <taxon>Zoopagomycetes</taxon>
        <taxon>Zoopagales</taxon>
        <taxon>Piptocephalidaceae</taxon>
        <taxon>Syncephalis</taxon>
    </lineage>
</organism>
<keyword evidence="2" id="KW-1133">Transmembrane helix</keyword>
<feature type="transmembrane region" description="Helical" evidence="2">
    <location>
        <begin position="218"/>
        <end position="239"/>
    </location>
</feature>
<dbReference type="AlphaFoldDB" id="A0A4P9Z3E7"/>
<name>A0A4P9Z3E7_9FUNG</name>
<evidence type="ECO:0000313" key="4">
    <source>
        <dbReference type="EMBL" id="RKP26321.1"/>
    </source>
</evidence>
<protein>
    <recommendedName>
        <fullName evidence="6">Lung seven transmembrane receptor-domain-containing protein</fullName>
    </recommendedName>
</protein>
<feature type="transmembrane region" description="Helical" evidence="2">
    <location>
        <begin position="321"/>
        <end position="344"/>
    </location>
</feature>
<reference evidence="5" key="1">
    <citation type="journal article" date="2018" name="Nat. Microbiol.">
        <title>Leveraging single-cell genomics to expand the fungal tree of life.</title>
        <authorList>
            <person name="Ahrendt S.R."/>
            <person name="Quandt C.A."/>
            <person name="Ciobanu D."/>
            <person name="Clum A."/>
            <person name="Salamov A."/>
            <person name="Andreopoulos B."/>
            <person name="Cheng J.F."/>
            <person name="Woyke T."/>
            <person name="Pelin A."/>
            <person name="Henrissat B."/>
            <person name="Reynolds N.K."/>
            <person name="Benny G.L."/>
            <person name="Smith M.E."/>
            <person name="James T.Y."/>
            <person name="Grigoriev I.V."/>
        </authorList>
    </citation>
    <scope>NUCLEOTIDE SEQUENCE [LARGE SCALE GENOMIC DNA]</scope>
    <source>
        <strain evidence="5">Benny S71-1</strain>
    </source>
</reference>
<dbReference type="OrthoDB" id="5595987at2759"/>
<feature type="compositionally biased region" description="Polar residues" evidence="1">
    <location>
        <begin position="719"/>
        <end position="742"/>
    </location>
</feature>
<feature type="region of interest" description="Disordered" evidence="1">
    <location>
        <begin position="464"/>
        <end position="489"/>
    </location>
</feature>
<evidence type="ECO:0000256" key="3">
    <source>
        <dbReference type="SAM" id="SignalP"/>
    </source>
</evidence>
<evidence type="ECO:0000256" key="1">
    <source>
        <dbReference type="SAM" id="MobiDB-lite"/>
    </source>
</evidence>
<feature type="compositionally biased region" description="Low complexity" evidence="1">
    <location>
        <begin position="479"/>
        <end position="489"/>
    </location>
</feature>
<dbReference type="EMBL" id="KZ989454">
    <property type="protein sequence ID" value="RKP26321.1"/>
    <property type="molecule type" value="Genomic_DNA"/>
</dbReference>
<feature type="transmembrane region" description="Helical" evidence="2">
    <location>
        <begin position="399"/>
        <end position="418"/>
    </location>
</feature>